<dbReference type="CDD" id="cd03858">
    <property type="entry name" value="M14_CP_N-E_like"/>
    <property type="match status" value="1"/>
</dbReference>
<keyword evidence="11" id="KW-0732">Signal</keyword>
<keyword evidence="4" id="KW-0645">Protease</keyword>
<dbReference type="SMART" id="SM00631">
    <property type="entry name" value="Zn_pept"/>
    <property type="match status" value="1"/>
</dbReference>
<dbReference type="GO" id="GO:0004181">
    <property type="term" value="F:metallocarboxypeptidase activity"/>
    <property type="evidence" value="ECO:0007669"/>
    <property type="project" value="InterPro"/>
</dbReference>
<proteinExistence type="inferred from homology"/>
<dbReference type="GO" id="GO:0006518">
    <property type="term" value="P:peptide metabolic process"/>
    <property type="evidence" value="ECO:0007669"/>
    <property type="project" value="TreeGrafter"/>
</dbReference>
<keyword evidence="14" id="KW-1185">Reference proteome</keyword>
<dbReference type="AlphaFoldDB" id="A0A8J2MS64"/>
<dbReference type="InterPro" id="IPR057247">
    <property type="entry name" value="CARBOXYPEPT_ZN_2"/>
</dbReference>
<dbReference type="PRINTS" id="PR00765">
    <property type="entry name" value="CRBOXYPTASEA"/>
</dbReference>
<evidence type="ECO:0000256" key="10">
    <source>
        <dbReference type="SAM" id="Phobius"/>
    </source>
</evidence>
<evidence type="ECO:0000313" key="14">
    <source>
        <dbReference type="Proteomes" id="UP000746747"/>
    </source>
</evidence>
<dbReference type="FunFam" id="3.40.630.10:FF:000020">
    <property type="entry name" value="Carboxypeptidase D"/>
    <property type="match status" value="1"/>
</dbReference>
<dbReference type="OrthoDB" id="10249045at2759"/>
<feature type="signal peptide" evidence="11">
    <location>
        <begin position="1"/>
        <end position="23"/>
    </location>
</feature>
<evidence type="ECO:0000256" key="3">
    <source>
        <dbReference type="ARBA" id="ARBA00022645"/>
    </source>
</evidence>
<dbReference type="GO" id="GO:0005615">
    <property type="term" value="C:extracellular space"/>
    <property type="evidence" value="ECO:0007669"/>
    <property type="project" value="TreeGrafter"/>
</dbReference>
<gene>
    <name evidence="13" type="ORF">CJOHNSTONI_LOCUS8014</name>
</gene>
<keyword evidence="3" id="KW-0121">Carboxypeptidase</keyword>
<evidence type="ECO:0000256" key="1">
    <source>
        <dbReference type="ARBA" id="ARBA00001947"/>
    </source>
</evidence>
<sequence length="1044" mass="118259">MAFWIFSWTAWISWVFSIILISAINWDDEIIATSEELSLSHDGPLWTYFGNKAENVSIFHSREYIQERVGKLKDVDPGRIFNHNYLSMTAWLKEYAAKYPNITWLYSIGESVRNKTLWVLAISKSPRIHRLGVPEIKFVANMHGNEVVGREVMLYLIALLCENYGKNRYLTNLVNNVRIHIMPSINPDGYEMGNEGDRSGFTGRSNDHGVDLNRNFPARFPSHREISGGVFLEKETLAAIKWFQQYPFVLSANFHGGSLVANYPYDDSTTGQDNIYSPTADDRLFVALAYSYARAHSNMWKTGRRCGLNVDGDFFLNGITNGALWYHIAGGMQDWQYVNTNCLEITVEMSCYKFPRKSMLPQLWNEHKYSLLAYMEYIHRGIKGFVLDQKGYPIKNAVLSINQGKSIATTDEGEFWRILLPGTYTVLVSHRKYLPKIFNITVDEGSAKLVNITLEQKLCRENIDGVRIRGEGAVRIAVFGVDSLGLSIVQELGNATCLPEDLFVPILRQSTLHLLPSLSAEHVLYLKDHELDVLLLFGQGLPKSTIFSAGINTPSQFDQKKFDDSLMVCMPRINSYPKMTFFIKQFCFCGTLDNKTIGCANHMLDNTVSSMIDTLNIMKTFQLGVSLGCDFSRPELTLATVAAVLQIVINVFAGVKNLVTEYSATPPIYLADYFLPVKTTEANSANLQRIEEKNCASIINIGLMKAIVFGNGRMPHTLVMAVEQKTSSMVYEFAADLCAESLQNRIIPELLNTSTLILIPTIPYKQLYCHDYMSVMQFKPFVEQVLGIYPLIDYAILLGTGGMKVRYTDVSRLGRAKDLAFNYVSLHSLIRPTGGEICNRNDFIRQSTVSELHWRMEEWQKAPDILLVQAACCYEEHGSGHLYADNKVSLISTLFKRVQGLSGTIRGIYGKPVKAPVKLTVGSFVFYTKHDGYYYIWLSPGIHTVDVYKENYHPYTFSTKIVLSKQTIHDILLTESSSFSSLFKRENFFISFTAFCILVLVFIGLCRLNIVYRAKSTKRWGDGFERLPLNDFDSNVSDDDDNCS</sequence>
<protein>
    <recommendedName>
        <fullName evidence="12">Peptidase M14 domain-containing protein</fullName>
    </recommendedName>
</protein>
<dbReference type="Pfam" id="PF00246">
    <property type="entry name" value="Peptidase_M14"/>
    <property type="match status" value="1"/>
</dbReference>
<dbReference type="PROSITE" id="PS00133">
    <property type="entry name" value="CARBOXYPEPT_ZN_2"/>
    <property type="match status" value="1"/>
</dbReference>
<feature type="domain" description="Peptidase M14" evidence="12">
    <location>
        <begin position="81"/>
        <end position="378"/>
    </location>
</feature>
<reference evidence="13" key="1">
    <citation type="submission" date="2021-09" db="EMBL/GenBank/DDBJ databases">
        <authorList>
            <consortium name="Pathogen Informatics"/>
        </authorList>
    </citation>
    <scope>NUCLEOTIDE SEQUENCE</scope>
</reference>
<dbReference type="InterPro" id="IPR050753">
    <property type="entry name" value="Peptidase_M14_domain"/>
</dbReference>
<keyword evidence="5" id="KW-0479">Metal-binding</keyword>
<dbReference type="CDD" id="cd11308">
    <property type="entry name" value="Peptidase_M14NE-CP-C_like"/>
    <property type="match status" value="1"/>
</dbReference>
<dbReference type="InterPro" id="IPR057246">
    <property type="entry name" value="CARBOXYPEPT_ZN_1"/>
</dbReference>
<evidence type="ECO:0000256" key="6">
    <source>
        <dbReference type="ARBA" id="ARBA00022801"/>
    </source>
</evidence>
<dbReference type="PROSITE" id="PS52035">
    <property type="entry name" value="PEPTIDASE_M14"/>
    <property type="match status" value="1"/>
</dbReference>
<evidence type="ECO:0000256" key="5">
    <source>
        <dbReference type="ARBA" id="ARBA00022723"/>
    </source>
</evidence>
<evidence type="ECO:0000313" key="13">
    <source>
        <dbReference type="EMBL" id="CAG9538294.1"/>
    </source>
</evidence>
<dbReference type="GO" id="GO:0016485">
    <property type="term" value="P:protein processing"/>
    <property type="evidence" value="ECO:0007669"/>
    <property type="project" value="TreeGrafter"/>
</dbReference>
<keyword evidence="7" id="KW-0862">Zinc</keyword>
<organism evidence="13 14">
    <name type="scientific">Cercopithifilaria johnstoni</name>
    <dbReference type="NCBI Taxonomy" id="2874296"/>
    <lineage>
        <taxon>Eukaryota</taxon>
        <taxon>Metazoa</taxon>
        <taxon>Ecdysozoa</taxon>
        <taxon>Nematoda</taxon>
        <taxon>Chromadorea</taxon>
        <taxon>Rhabditida</taxon>
        <taxon>Spirurina</taxon>
        <taxon>Spiruromorpha</taxon>
        <taxon>Filarioidea</taxon>
        <taxon>Onchocercidae</taxon>
        <taxon>Cercopithifilaria</taxon>
    </lineage>
</organism>
<keyword evidence="10" id="KW-0472">Membrane</keyword>
<keyword evidence="6" id="KW-0378">Hydrolase</keyword>
<evidence type="ECO:0000256" key="7">
    <source>
        <dbReference type="ARBA" id="ARBA00022833"/>
    </source>
</evidence>
<comment type="similarity">
    <text evidence="2 9">Belongs to the peptidase M14 family.</text>
</comment>
<dbReference type="InterPro" id="IPR008969">
    <property type="entry name" value="CarboxyPept-like_regulatory"/>
</dbReference>
<evidence type="ECO:0000256" key="11">
    <source>
        <dbReference type="SAM" id="SignalP"/>
    </source>
</evidence>
<dbReference type="PANTHER" id="PTHR11532:SF62">
    <property type="entry name" value="CARBOXYPEPTIDASE D"/>
    <property type="match status" value="1"/>
</dbReference>
<evidence type="ECO:0000256" key="4">
    <source>
        <dbReference type="ARBA" id="ARBA00022670"/>
    </source>
</evidence>
<dbReference type="EMBL" id="CAKAEH010001647">
    <property type="protein sequence ID" value="CAG9538294.1"/>
    <property type="molecule type" value="Genomic_DNA"/>
</dbReference>
<dbReference type="Proteomes" id="UP000746747">
    <property type="component" value="Unassembled WGS sequence"/>
</dbReference>
<dbReference type="Gene3D" id="3.40.630.10">
    <property type="entry name" value="Zn peptidases"/>
    <property type="match status" value="1"/>
</dbReference>
<evidence type="ECO:0000256" key="9">
    <source>
        <dbReference type="PROSITE-ProRule" id="PRU01379"/>
    </source>
</evidence>
<dbReference type="InterPro" id="IPR000834">
    <property type="entry name" value="Peptidase_M14"/>
</dbReference>
<dbReference type="Gene3D" id="2.60.40.1120">
    <property type="entry name" value="Carboxypeptidase-like, regulatory domain"/>
    <property type="match status" value="2"/>
</dbReference>
<dbReference type="PANTHER" id="PTHR11532">
    <property type="entry name" value="PROTEASE M14 CARBOXYPEPTIDASE"/>
    <property type="match status" value="1"/>
</dbReference>
<comment type="caution">
    <text evidence="13">The sequence shown here is derived from an EMBL/GenBank/DDBJ whole genome shotgun (WGS) entry which is preliminary data.</text>
</comment>
<keyword evidence="8" id="KW-0325">Glycoprotein</keyword>
<dbReference type="GO" id="GO:0008270">
    <property type="term" value="F:zinc ion binding"/>
    <property type="evidence" value="ECO:0007669"/>
    <property type="project" value="InterPro"/>
</dbReference>
<accession>A0A8J2MS64</accession>
<feature type="active site" description="Proton donor/acceptor" evidence="9">
    <location>
        <position position="348"/>
    </location>
</feature>
<evidence type="ECO:0000256" key="2">
    <source>
        <dbReference type="ARBA" id="ARBA00005988"/>
    </source>
</evidence>
<comment type="cofactor">
    <cofactor evidence="1">
        <name>Zn(2+)</name>
        <dbReference type="ChEBI" id="CHEBI:29105"/>
    </cofactor>
</comment>
<evidence type="ECO:0000256" key="8">
    <source>
        <dbReference type="ARBA" id="ARBA00023180"/>
    </source>
</evidence>
<dbReference type="SUPFAM" id="SSF49464">
    <property type="entry name" value="Carboxypeptidase regulatory domain-like"/>
    <property type="match status" value="2"/>
</dbReference>
<keyword evidence="10" id="KW-0812">Transmembrane</keyword>
<dbReference type="SUPFAM" id="SSF53187">
    <property type="entry name" value="Zn-dependent exopeptidases"/>
    <property type="match status" value="1"/>
</dbReference>
<keyword evidence="10" id="KW-1133">Transmembrane helix</keyword>
<name>A0A8J2MS64_9BILA</name>
<evidence type="ECO:0000259" key="12">
    <source>
        <dbReference type="PROSITE" id="PS52035"/>
    </source>
</evidence>
<feature type="chain" id="PRO_5035202786" description="Peptidase M14 domain-containing protein" evidence="11">
    <location>
        <begin position="24"/>
        <end position="1044"/>
    </location>
</feature>
<dbReference type="PROSITE" id="PS00132">
    <property type="entry name" value="CARBOXYPEPT_ZN_1"/>
    <property type="match status" value="1"/>
</dbReference>
<dbReference type="Pfam" id="PF13620">
    <property type="entry name" value="CarboxypepD_reg"/>
    <property type="match status" value="1"/>
</dbReference>
<feature type="transmembrane region" description="Helical" evidence="10">
    <location>
        <begin position="988"/>
        <end position="1010"/>
    </location>
</feature>